<keyword evidence="2" id="KW-1185">Reference proteome</keyword>
<comment type="caution">
    <text evidence="1">The sequence shown here is derived from an EMBL/GenBank/DDBJ whole genome shotgun (WGS) entry which is preliminary data.</text>
</comment>
<name>A0A1V2A6P8_9BACI</name>
<dbReference type="AlphaFoldDB" id="A0A1V2A6P8"/>
<organism evidence="1 2">
    <name type="scientific">Domibacillus epiphyticus</name>
    <dbReference type="NCBI Taxonomy" id="1714355"/>
    <lineage>
        <taxon>Bacteria</taxon>
        <taxon>Bacillati</taxon>
        <taxon>Bacillota</taxon>
        <taxon>Bacilli</taxon>
        <taxon>Bacillales</taxon>
        <taxon>Bacillaceae</taxon>
        <taxon>Domibacillus</taxon>
    </lineage>
</organism>
<evidence type="ECO:0000313" key="1">
    <source>
        <dbReference type="EMBL" id="OMP66681.1"/>
    </source>
</evidence>
<gene>
    <name evidence="1" type="ORF">BTO28_11615</name>
</gene>
<reference evidence="1 2" key="1">
    <citation type="submission" date="2016-12" db="EMBL/GenBank/DDBJ databases">
        <title>Domibacillus sp. SAB 38T whole genome sequencing.</title>
        <authorList>
            <person name="Verma A."/>
            <person name="Ojha A.K."/>
            <person name="Krishnamurthi S."/>
        </authorList>
    </citation>
    <scope>NUCLEOTIDE SEQUENCE [LARGE SCALE GENOMIC DNA]</scope>
    <source>
        <strain evidence="1 2">SAB 38</strain>
    </source>
</reference>
<dbReference type="RefSeq" id="WP_076766419.1">
    <property type="nucleotide sequence ID" value="NZ_MSFI01000019.1"/>
</dbReference>
<dbReference type="OrthoDB" id="2664331at2"/>
<evidence type="ECO:0000313" key="2">
    <source>
        <dbReference type="Proteomes" id="UP000188613"/>
    </source>
</evidence>
<dbReference type="EMBL" id="MSFI01000019">
    <property type="protein sequence ID" value="OMP66681.1"/>
    <property type="molecule type" value="Genomic_DNA"/>
</dbReference>
<proteinExistence type="predicted"/>
<dbReference type="Proteomes" id="UP000188613">
    <property type="component" value="Unassembled WGS sequence"/>
</dbReference>
<protein>
    <submittedName>
        <fullName evidence="1">Uncharacterized protein</fullName>
    </submittedName>
</protein>
<sequence>MKKKRKSADFCCPEFVPPGIADDFCSPENCCPKQLETQKFPSPSSCLPEEALQDLEEKIEAANVLLLNLALSNERPAEGRAESFEGLINQWVEVFITYKDKEAAQSKINDKTLFNDSYTTSGSSEKKKRKRKKRSNRRKLVYNKRMKARNVRTPLKSSKLVIKKKKVQKRKSLTGRVHIVGRDFVLLRKRELEIIIPFSKVASIKLRSRFVQPVNEPELIDIDPCLRRSLTFNFGETVASSPELLHIFFKMTLSIFFLDLLDKKVKIKLLDNVVQGTVEEVTKDSLLLCMPNKKKLTIPFESIYIIVI</sequence>
<accession>A0A1V2A6P8</accession>